<dbReference type="EMBL" id="LT629746">
    <property type="protein sequence ID" value="SDT52206.1"/>
    <property type="molecule type" value="Genomic_DNA"/>
</dbReference>
<evidence type="ECO:0000313" key="5">
    <source>
        <dbReference type="Proteomes" id="UP000182814"/>
    </source>
</evidence>
<feature type="transmembrane region" description="Helical" evidence="2">
    <location>
        <begin position="59"/>
        <end position="82"/>
    </location>
</feature>
<dbReference type="PATRIC" id="fig|163011.3.peg.3234"/>
<dbReference type="Proteomes" id="UP000182814">
    <property type="component" value="Chromosome I"/>
</dbReference>
<evidence type="ECO:0000313" key="3">
    <source>
        <dbReference type="EMBL" id="KAB0503640.1"/>
    </source>
</evidence>
<name>A0A0J6H8H6_9PSED</name>
<feature type="region of interest" description="Disordered" evidence="1">
    <location>
        <begin position="115"/>
        <end position="138"/>
    </location>
</feature>
<evidence type="ECO:0000256" key="1">
    <source>
        <dbReference type="SAM" id="MobiDB-lite"/>
    </source>
</evidence>
<proteinExistence type="predicted"/>
<reference evidence="3 6" key="3">
    <citation type="submission" date="2019-09" db="EMBL/GenBank/DDBJ databases">
        <title>Draft genome sequences of 48 bacterial type strains from the CCUG.</title>
        <authorList>
            <person name="Tunovic T."/>
            <person name="Pineiro-Iglesias B."/>
            <person name="Unosson C."/>
            <person name="Inganas E."/>
            <person name="Ohlen M."/>
            <person name="Cardew S."/>
            <person name="Jensie-Markopoulos S."/>
            <person name="Salva-Serra F."/>
            <person name="Jaen-Luchoro D."/>
            <person name="Karlsson R."/>
            <person name="Svensson-Stadler L."/>
            <person name="Chun J."/>
            <person name="Moore E."/>
        </authorList>
    </citation>
    <scope>NUCLEOTIDE SEQUENCE [LARGE SCALE GENOMIC DNA]</scope>
    <source>
        <strain evidence="3 6">CCUG 51522</strain>
    </source>
</reference>
<keyword evidence="2" id="KW-0472">Membrane</keyword>
<dbReference type="EMBL" id="VZPO01000006">
    <property type="protein sequence ID" value="KAB0503640.1"/>
    <property type="molecule type" value="Genomic_DNA"/>
</dbReference>
<organism evidence="4 5">
    <name type="scientific">Pseudomonas lini</name>
    <dbReference type="NCBI Taxonomy" id="163011"/>
    <lineage>
        <taxon>Bacteria</taxon>
        <taxon>Pseudomonadati</taxon>
        <taxon>Pseudomonadota</taxon>
        <taxon>Gammaproteobacteria</taxon>
        <taxon>Pseudomonadales</taxon>
        <taxon>Pseudomonadaceae</taxon>
        <taxon>Pseudomonas</taxon>
    </lineage>
</organism>
<dbReference type="RefSeq" id="WP_038980184.1">
    <property type="nucleotide sequence ID" value="NZ_JABTYG010000003.1"/>
</dbReference>
<keyword evidence="2" id="KW-1133">Transmembrane helix</keyword>
<reference evidence="5" key="1">
    <citation type="submission" date="2016-10" db="EMBL/GenBank/DDBJ databases">
        <authorList>
            <person name="Varghese N."/>
            <person name="Submissions S."/>
        </authorList>
    </citation>
    <scope>NUCLEOTIDE SEQUENCE [LARGE SCALE GENOMIC DNA]</scope>
    <source>
        <strain evidence="5">BS3782</strain>
    </source>
</reference>
<keyword evidence="2" id="KW-0812">Transmembrane</keyword>
<evidence type="ECO:0000313" key="6">
    <source>
        <dbReference type="Proteomes" id="UP000434925"/>
    </source>
</evidence>
<dbReference type="AlphaFoldDB" id="A0A0J6H8H6"/>
<evidence type="ECO:0000256" key="2">
    <source>
        <dbReference type="SAM" id="Phobius"/>
    </source>
</evidence>
<protein>
    <submittedName>
        <fullName evidence="4">Uncharacterized protein</fullName>
    </submittedName>
</protein>
<dbReference type="Proteomes" id="UP000434925">
    <property type="component" value="Unassembled WGS sequence"/>
</dbReference>
<reference evidence="4" key="2">
    <citation type="submission" date="2016-10" db="EMBL/GenBank/DDBJ databases">
        <authorList>
            <person name="de Groot N.N."/>
        </authorList>
    </citation>
    <scope>NUCLEOTIDE SEQUENCE [LARGE SCALE GENOMIC DNA]</scope>
    <source>
        <strain evidence="4">BS3782</strain>
    </source>
</reference>
<accession>A0A0J6H8H6</accession>
<sequence length="138" mass="14435">MAKITVLAGDFPQCDGEYHLGTITLKTSLKPRLGASFPVSEFKDLTIQNTDSNKNIKSAIGLGLAGAMLLGPVGAIAGYLLAGKNTEVTFMATLKDGGKLLAATDSDTYRDISARAQNKSRAGRRGPLSNSLNNGPSH</sequence>
<evidence type="ECO:0000313" key="4">
    <source>
        <dbReference type="EMBL" id="SDT52206.1"/>
    </source>
</evidence>
<gene>
    <name evidence="3" type="ORF">F7R14_18015</name>
    <name evidence="4" type="ORF">SAMN04490191_4932</name>
</gene>
<feature type="compositionally biased region" description="Polar residues" evidence="1">
    <location>
        <begin position="128"/>
        <end position="138"/>
    </location>
</feature>
<keyword evidence="5" id="KW-1185">Reference proteome</keyword>